<reference evidence="2" key="2">
    <citation type="submission" date="2015-01" db="EMBL/GenBank/DDBJ databases">
        <title>Evolutionary Origins and Diversification of the Mycorrhizal Mutualists.</title>
        <authorList>
            <consortium name="DOE Joint Genome Institute"/>
            <consortium name="Mycorrhizal Genomics Consortium"/>
            <person name="Kohler A."/>
            <person name="Kuo A."/>
            <person name="Nagy L.G."/>
            <person name="Floudas D."/>
            <person name="Copeland A."/>
            <person name="Barry K.W."/>
            <person name="Cichocki N."/>
            <person name="Veneault-Fourrey C."/>
            <person name="LaButti K."/>
            <person name="Lindquist E.A."/>
            <person name="Lipzen A."/>
            <person name="Lundell T."/>
            <person name="Morin E."/>
            <person name="Murat C."/>
            <person name="Riley R."/>
            <person name="Ohm R."/>
            <person name="Sun H."/>
            <person name="Tunlid A."/>
            <person name="Henrissat B."/>
            <person name="Grigoriev I.V."/>
            <person name="Hibbett D.S."/>
            <person name="Martin F."/>
        </authorList>
    </citation>
    <scope>NUCLEOTIDE SEQUENCE [LARGE SCALE GENOMIC DNA]</scope>
    <source>
        <strain evidence="2">Ve08.2h10</strain>
    </source>
</reference>
<evidence type="ECO:0000313" key="1">
    <source>
        <dbReference type="EMBL" id="KIK76749.1"/>
    </source>
</evidence>
<accession>A0A0D0D8N0</accession>
<gene>
    <name evidence="1" type="ORF">PAXRUDRAFT_28918</name>
</gene>
<name>A0A0D0D8N0_9AGAM</name>
<dbReference type="EMBL" id="KN827311">
    <property type="protein sequence ID" value="KIK76749.1"/>
    <property type="molecule type" value="Genomic_DNA"/>
</dbReference>
<protein>
    <submittedName>
        <fullName evidence="1">Uncharacterized protein</fullName>
    </submittedName>
</protein>
<dbReference type="InParanoid" id="A0A0D0D8N0"/>
<evidence type="ECO:0000313" key="2">
    <source>
        <dbReference type="Proteomes" id="UP000054538"/>
    </source>
</evidence>
<dbReference type="AlphaFoldDB" id="A0A0D0D8N0"/>
<dbReference type="Proteomes" id="UP000054538">
    <property type="component" value="Unassembled WGS sequence"/>
</dbReference>
<keyword evidence="2" id="KW-1185">Reference proteome</keyword>
<reference evidence="1 2" key="1">
    <citation type="submission" date="2014-04" db="EMBL/GenBank/DDBJ databases">
        <authorList>
            <consortium name="DOE Joint Genome Institute"/>
            <person name="Kuo A."/>
            <person name="Kohler A."/>
            <person name="Jargeat P."/>
            <person name="Nagy L.G."/>
            <person name="Floudas D."/>
            <person name="Copeland A."/>
            <person name="Barry K.W."/>
            <person name="Cichocki N."/>
            <person name="Veneault-Fourrey C."/>
            <person name="LaButti K."/>
            <person name="Lindquist E.A."/>
            <person name="Lipzen A."/>
            <person name="Lundell T."/>
            <person name="Morin E."/>
            <person name="Murat C."/>
            <person name="Sun H."/>
            <person name="Tunlid A."/>
            <person name="Henrissat B."/>
            <person name="Grigoriev I.V."/>
            <person name="Hibbett D.S."/>
            <person name="Martin F."/>
            <person name="Nordberg H.P."/>
            <person name="Cantor M.N."/>
            <person name="Hua S.X."/>
        </authorList>
    </citation>
    <scope>NUCLEOTIDE SEQUENCE [LARGE SCALE GENOMIC DNA]</scope>
    <source>
        <strain evidence="1 2">Ve08.2h10</strain>
    </source>
</reference>
<sequence length="313" mass="35422">MAVLLLSSATTVVRPQEGTADRDRESTDLRMMVRKEKNSTRPISTTPFKVGRFAQLFFWDDRGRLEHSDLIPLRREDACETCLSLRTKKSEINVIVSDGVGRGSGDHYEPKLSCHLPRGVSQVLDQMSRYAAMITDEEGIRPSQSSAHSIAAFWPDHQKLIEAQLLRVRKSKSIDESNRISQAHDSGLEGSYYCHSYRRSFGAYSCQWRRVWVYWFVAMAVAHTMDIVKRFEYQVAGVYNSKDPPLRGKVTGAENVGGIRIDVFLKYHTFGIGFAMLACIKLHANMGCRAYSELGRCAHSRHPHLPPPLNGPY</sequence>
<dbReference type="HOGENOM" id="CLU_888776_0_0_1"/>
<proteinExistence type="predicted"/>
<organism evidence="1 2">
    <name type="scientific">Paxillus rubicundulus Ve08.2h10</name>
    <dbReference type="NCBI Taxonomy" id="930991"/>
    <lineage>
        <taxon>Eukaryota</taxon>
        <taxon>Fungi</taxon>
        <taxon>Dikarya</taxon>
        <taxon>Basidiomycota</taxon>
        <taxon>Agaricomycotina</taxon>
        <taxon>Agaricomycetes</taxon>
        <taxon>Agaricomycetidae</taxon>
        <taxon>Boletales</taxon>
        <taxon>Paxilineae</taxon>
        <taxon>Paxillaceae</taxon>
        <taxon>Paxillus</taxon>
    </lineage>
</organism>